<dbReference type="AlphaFoldDB" id="A0A6C0IV32"/>
<reference evidence="1" key="1">
    <citation type="journal article" date="2020" name="Nature">
        <title>Giant virus diversity and host interactions through global metagenomics.</title>
        <authorList>
            <person name="Schulz F."/>
            <person name="Roux S."/>
            <person name="Paez-Espino D."/>
            <person name="Jungbluth S."/>
            <person name="Walsh D.A."/>
            <person name="Denef V.J."/>
            <person name="McMahon K.D."/>
            <person name="Konstantinidis K.T."/>
            <person name="Eloe-Fadrosh E.A."/>
            <person name="Kyrpides N.C."/>
            <person name="Woyke T."/>
        </authorList>
    </citation>
    <scope>NUCLEOTIDE SEQUENCE</scope>
    <source>
        <strain evidence="1">GVMAG-M-3300024261-8</strain>
    </source>
</reference>
<evidence type="ECO:0000313" key="1">
    <source>
        <dbReference type="EMBL" id="QHT95433.1"/>
    </source>
</evidence>
<dbReference type="EMBL" id="MN740240">
    <property type="protein sequence ID" value="QHT95433.1"/>
    <property type="molecule type" value="Genomic_DNA"/>
</dbReference>
<sequence>MYMSDIATKITIEQSSEIKIEKTQFQKMMFLMNALEKGWSVKKQQDKYIFTKKHENKREIFEENYLERFIVSNSTDYSLFETR</sequence>
<accession>A0A6C0IV32</accession>
<protein>
    <submittedName>
        <fullName evidence="1">Uncharacterized protein</fullName>
    </submittedName>
</protein>
<organism evidence="1">
    <name type="scientific">viral metagenome</name>
    <dbReference type="NCBI Taxonomy" id="1070528"/>
    <lineage>
        <taxon>unclassified sequences</taxon>
        <taxon>metagenomes</taxon>
        <taxon>organismal metagenomes</taxon>
    </lineage>
</organism>
<name>A0A6C0IV32_9ZZZZ</name>
<proteinExistence type="predicted"/>